<dbReference type="EnsemblMetazoa" id="PPA42305.1">
    <property type="protein sequence ID" value="PPA42305.1"/>
    <property type="gene ID" value="WBGene00280674"/>
</dbReference>
<keyword evidence="2" id="KW-1185">Reference proteome</keyword>
<evidence type="ECO:0000313" key="1">
    <source>
        <dbReference type="EnsemblMetazoa" id="PPA42305.1"/>
    </source>
</evidence>
<gene>
    <name evidence="1" type="primary">WBGene00280674</name>
</gene>
<sequence length="159" mass="18468">WEIVGVLKYVEFTCGRYVRKDGVHMMVGNREAETHKEPHQAAPLNFMDILLNMRSVILPLLMNPDGLVLAVQASISLCISVKRLRAKLGGRWHFYITRPIQLAEYQQFLESDMKFYEENIEYEDCQVYTIRLDSVHSVIIDRTPNSIPNVLTFEAFFQS</sequence>
<protein>
    <submittedName>
        <fullName evidence="1">Uncharacterized protein</fullName>
    </submittedName>
</protein>
<reference evidence="1" key="2">
    <citation type="submission" date="2022-06" db="UniProtKB">
        <authorList>
            <consortium name="EnsemblMetazoa"/>
        </authorList>
    </citation>
    <scope>IDENTIFICATION</scope>
    <source>
        <strain evidence="1">PS312</strain>
    </source>
</reference>
<proteinExistence type="predicted"/>
<evidence type="ECO:0000313" key="2">
    <source>
        <dbReference type="Proteomes" id="UP000005239"/>
    </source>
</evidence>
<reference evidence="2" key="1">
    <citation type="journal article" date="2008" name="Nat. Genet.">
        <title>The Pristionchus pacificus genome provides a unique perspective on nematode lifestyle and parasitism.</title>
        <authorList>
            <person name="Dieterich C."/>
            <person name="Clifton S.W."/>
            <person name="Schuster L.N."/>
            <person name="Chinwalla A."/>
            <person name="Delehaunty K."/>
            <person name="Dinkelacker I."/>
            <person name="Fulton L."/>
            <person name="Fulton R."/>
            <person name="Godfrey J."/>
            <person name="Minx P."/>
            <person name="Mitreva M."/>
            <person name="Roeseler W."/>
            <person name="Tian H."/>
            <person name="Witte H."/>
            <person name="Yang S.P."/>
            <person name="Wilson R.K."/>
            <person name="Sommer R.J."/>
        </authorList>
    </citation>
    <scope>NUCLEOTIDE SEQUENCE [LARGE SCALE GENOMIC DNA]</scope>
    <source>
        <strain evidence="2">PS312</strain>
    </source>
</reference>
<accession>A0A8R1Z450</accession>
<name>A0A2A6D2H3_PRIPA</name>
<organism evidence="1 2">
    <name type="scientific">Pristionchus pacificus</name>
    <name type="common">Parasitic nematode worm</name>
    <dbReference type="NCBI Taxonomy" id="54126"/>
    <lineage>
        <taxon>Eukaryota</taxon>
        <taxon>Metazoa</taxon>
        <taxon>Ecdysozoa</taxon>
        <taxon>Nematoda</taxon>
        <taxon>Chromadorea</taxon>
        <taxon>Rhabditida</taxon>
        <taxon>Rhabditina</taxon>
        <taxon>Diplogasteromorpha</taxon>
        <taxon>Diplogasteroidea</taxon>
        <taxon>Neodiplogasteridae</taxon>
        <taxon>Pristionchus</taxon>
    </lineage>
</organism>
<dbReference type="AlphaFoldDB" id="A0A2A6D2H3"/>
<accession>A0A2A6D2H3</accession>
<dbReference type="Proteomes" id="UP000005239">
    <property type="component" value="Unassembled WGS sequence"/>
</dbReference>